<feature type="region of interest" description="Disordered" evidence="1">
    <location>
        <begin position="203"/>
        <end position="260"/>
    </location>
</feature>
<dbReference type="Proteomes" id="UP000596660">
    <property type="component" value="Unplaced"/>
</dbReference>
<dbReference type="Gramene" id="AUR62004164-RA">
    <property type="protein sequence ID" value="AUR62004164-RA:cds"/>
    <property type="gene ID" value="AUR62004164"/>
</dbReference>
<name>A0A803KYQ5_CHEQI</name>
<reference evidence="2" key="1">
    <citation type="journal article" date="2017" name="Nature">
        <title>The genome of Chenopodium quinoa.</title>
        <authorList>
            <person name="Jarvis D.E."/>
            <person name="Ho Y.S."/>
            <person name="Lightfoot D.J."/>
            <person name="Schmoeckel S.M."/>
            <person name="Li B."/>
            <person name="Borm T.J.A."/>
            <person name="Ohyanagi H."/>
            <person name="Mineta K."/>
            <person name="Michell C.T."/>
            <person name="Saber N."/>
            <person name="Kharbatia N.M."/>
            <person name="Rupper R.R."/>
            <person name="Sharp A.R."/>
            <person name="Dally N."/>
            <person name="Boughton B.A."/>
            <person name="Woo Y.H."/>
            <person name="Gao G."/>
            <person name="Schijlen E.G.W.M."/>
            <person name="Guo X."/>
            <person name="Momin A.A."/>
            <person name="Negrao S."/>
            <person name="Al-Babili S."/>
            <person name="Gehring C."/>
            <person name="Roessner U."/>
            <person name="Jung C."/>
            <person name="Murphy K."/>
            <person name="Arold S.T."/>
            <person name="Gojobori T."/>
            <person name="van der Linden C.G."/>
            <person name="van Loo E.N."/>
            <person name="Jellen E.N."/>
            <person name="Maughan P.J."/>
            <person name="Tester M."/>
        </authorList>
    </citation>
    <scope>NUCLEOTIDE SEQUENCE [LARGE SCALE GENOMIC DNA]</scope>
    <source>
        <strain evidence="2">cv. PI 614886</strain>
    </source>
</reference>
<organism evidence="2 3">
    <name type="scientific">Chenopodium quinoa</name>
    <name type="common">Quinoa</name>
    <dbReference type="NCBI Taxonomy" id="63459"/>
    <lineage>
        <taxon>Eukaryota</taxon>
        <taxon>Viridiplantae</taxon>
        <taxon>Streptophyta</taxon>
        <taxon>Embryophyta</taxon>
        <taxon>Tracheophyta</taxon>
        <taxon>Spermatophyta</taxon>
        <taxon>Magnoliopsida</taxon>
        <taxon>eudicotyledons</taxon>
        <taxon>Gunneridae</taxon>
        <taxon>Pentapetalae</taxon>
        <taxon>Caryophyllales</taxon>
        <taxon>Chenopodiaceae</taxon>
        <taxon>Chenopodioideae</taxon>
        <taxon>Atripliceae</taxon>
        <taxon>Chenopodium</taxon>
    </lineage>
</organism>
<proteinExistence type="predicted"/>
<evidence type="ECO:0000256" key="1">
    <source>
        <dbReference type="SAM" id="MobiDB-lite"/>
    </source>
</evidence>
<accession>A0A803KYQ5</accession>
<keyword evidence="3" id="KW-1185">Reference proteome</keyword>
<dbReference type="AlphaFoldDB" id="A0A803KYQ5"/>
<protein>
    <submittedName>
        <fullName evidence="2">Uncharacterized protein</fullName>
    </submittedName>
</protein>
<sequence>MASSAVHPNIINLKCFHGGKLVDGREDVIYVGGSCIEGEIDICKFDFRMAKKLIEVLGYSYDYVDILYLVKKRGLQILCDGETLEELRVEGVTHGAMEFYFHHSIEEGDNEEILYSSKIKVDYSGELNRKTTEVPVEIIDYDQNDEELYGSEPENIIEDVEAGSSDDEFIDVQIKKKEWVTKRNNSGKKKNMEEKKFEKVSIDHNGDIEKSGQANKPAKAKDNYWGVDEYVEQDEHGMDGSEIDSEDESPLSRSDDEEDPEVLQICAWPLYDPNTPFGSVQIELGQLSKM</sequence>
<evidence type="ECO:0000313" key="2">
    <source>
        <dbReference type="EnsemblPlants" id="AUR62004164-RA:cds"/>
    </source>
</evidence>
<reference evidence="2" key="2">
    <citation type="submission" date="2021-03" db="UniProtKB">
        <authorList>
            <consortium name="EnsemblPlants"/>
        </authorList>
    </citation>
    <scope>IDENTIFICATION</scope>
</reference>
<dbReference type="EnsemblPlants" id="AUR62004164-RA">
    <property type="protein sequence ID" value="AUR62004164-RA:cds"/>
    <property type="gene ID" value="AUR62004164"/>
</dbReference>
<feature type="compositionally biased region" description="Acidic residues" evidence="1">
    <location>
        <begin position="241"/>
        <end position="260"/>
    </location>
</feature>
<evidence type="ECO:0000313" key="3">
    <source>
        <dbReference type="Proteomes" id="UP000596660"/>
    </source>
</evidence>